<dbReference type="EMBL" id="JADYXP020000005">
    <property type="protein sequence ID" value="KAL0124570.1"/>
    <property type="molecule type" value="Genomic_DNA"/>
</dbReference>
<protein>
    <submittedName>
        <fullName evidence="1">Uncharacterized protein</fullName>
    </submittedName>
</protein>
<gene>
    <name evidence="1" type="ORF">PUN28_006426</name>
</gene>
<keyword evidence="2" id="KW-1185">Reference proteome</keyword>
<dbReference type="AlphaFoldDB" id="A0AAW2GAP3"/>
<evidence type="ECO:0000313" key="1">
    <source>
        <dbReference type="EMBL" id="KAL0124570.1"/>
    </source>
</evidence>
<proteinExistence type="predicted"/>
<organism evidence="1 2">
    <name type="scientific">Cardiocondyla obscurior</name>
    <dbReference type="NCBI Taxonomy" id="286306"/>
    <lineage>
        <taxon>Eukaryota</taxon>
        <taxon>Metazoa</taxon>
        <taxon>Ecdysozoa</taxon>
        <taxon>Arthropoda</taxon>
        <taxon>Hexapoda</taxon>
        <taxon>Insecta</taxon>
        <taxon>Pterygota</taxon>
        <taxon>Neoptera</taxon>
        <taxon>Endopterygota</taxon>
        <taxon>Hymenoptera</taxon>
        <taxon>Apocrita</taxon>
        <taxon>Aculeata</taxon>
        <taxon>Formicoidea</taxon>
        <taxon>Formicidae</taxon>
        <taxon>Myrmicinae</taxon>
        <taxon>Cardiocondyla</taxon>
    </lineage>
</organism>
<evidence type="ECO:0000313" key="2">
    <source>
        <dbReference type="Proteomes" id="UP001430953"/>
    </source>
</evidence>
<reference evidence="1 2" key="1">
    <citation type="submission" date="2023-03" db="EMBL/GenBank/DDBJ databases">
        <title>High recombination rates correlate with genetic variation in Cardiocondyla obscurior ants.</title>
        <authorList>
            <person name="Errbii M."/>
        </authorList>
    </citation>
    <scope>NUCLEOTIDE SEQUENCE [LARGE SCALE GENOMIC DNA]</scope>
    <source>
        <strain evidence="1">Alpha-2009</strain>
        <tissue evidence="1">Whole body</tissue>
    </source>
</reference>
<comment type="caution">
    <text evidence="1">The sequence shown here is derived from an EMBL/GenBank/DDBJ whole genome shotgun (WGS) entry which is preliminary data.</text>
</comment>
<name>A0AAW2GAP3_9HYME</name>
<sequence>MEIISGAASLKRSHTHARPRCLDQFALVLCPITGSCVRGARSRAPCSRVLAFFRPDSSERYRALLAARKSDSIGSIAHYGSKHLSKFYIIQKYLKRFKRLI</sequence>
<dbReference type="Proteomes" id="UP001430953">
    <property type="component" value="Unassembled WGS sequence"/>
</dbReference>
<accession>A0AAW2GAP3</accession>